<reference evidence="1 2" key="1">
    <citation type="submission" date="2020-04" db="EMBL/GenBank/DDBJ databases">
        <title>Flammeovirga sp. SR4, a novel species isolated from seawater.</title>
        <authorList>
            <person name="Wang X."/>
        </authorList>
    </citation>
    <scope>NUCLEOTIDE SEQUENCE [LARGE SCALE GENOMIC DNA]</scope>
    <source>
        <strain evidence="1 2">ATCC 23126</strain>
    </source>
</reference>
<dbReference type="EMBL" id="JABANE010000047">
    <property type="protein sequence ID" value="NME69713.1"/>
    <property type="molecule type" value="Genomic_DNA"/>
</dbReference>
<sequence>MNTKLISKVKGQIQKTGKPFVFTAPEDNDESQVQFQFLGSKDGKEVVYDAFLYTLEMEYFAKIHEEATQLVIDENPKFKGADFDVMDGPHIEALEEISAELAKSDEYDVAEFIEERPEDADEDGIPLDVCLNVTSITEEAIVKFVTEFNEGTLKLDDTVYSFDMWNEN</sequence>
<evidence type="ECO:0000313" key="2">
    <source>
        <dbReference type="Proteomes" id="UP000576082"/>
    </source>
</evidence>
<gene>
    <name evidence="1" type="ORF">HHU12_17185</name>
</gene>
<dbReference type="AlphaFoldDB" id="A0A7X9RVZ8"/>
<dbReference type="Proteomes" id="UP000576082">
    <property type="component" value="Unassembled WGS sequence"/>
</dbReference>
<organism evidence="1 2">
    <name type="scientific">Flammeovirga aprica JL-4</name>
    <dbReference type="NCBI Taxonomy" id="694437"/>
    <lineage>
        <taxon>Bacteria</taxon>
        <taxon>Pseudomonadati</taxon>
        <taxon>Bacteroidota</taxon>
        <taxon>Cytophagia</taxon>
        <taxon>Cytophagales</taxon>
        <taxon>Flammeovirgaceae</taxon>
        <taxon>Flammeovirga</taxon>
    </lineage>
</organism>
<proteinExistence type="predicted"/>
<protein>
    <submittedName>
        <fullName evidence="1">Uncharacterized protein</fullName>
    </submittedName>
</protein>
<comment type="caution">
    <text evidence="1">The sequence shown here is derived from an EMBL/GenBank/DDBJ whole genome shotgun (WGS) entry which is preliminary data.</text>
</comment>
<keyword evidence="2" id="KW-1185">Reference proteome</keyword>
<dbReference type="RefSeq" id="WP_062614583.1">
    <property type="nucleotide sequence ID" value="NZ_JABANE010000047.1"/>
</dbReference>
<accession>A0A7X9RVZ8</accession>
<name>A0A7X9RVZ8_9BACT</name>
<evidence type="ECO:0000313" key="1">
    <source>
        <dbReference type="EMBL" id="NME69713.1"/>
    </source>
</evidence>